<name>A0A210PTT0_MIZYE</name>
<accession>A0A210PTT0</accession>
<dbReference type="InterPro" id="IPR013783">
    <property type="entry name" value="Ig-like_fold"/>
</dbReference>
<evidence type="ECO:0000313" key="3">
    <source>
        <dbReference type="Proteomes" id="UP000242188"/>
    </source>
</evidence>
<organism evidence="2 3">
    <name type="scientific">Mizuhopecten yessoensis</name>
    <name type="common">Japanese scallop</name>
    <name type="synonym">Patinopecten yessoensis</name>
    <dbReference type="NCBI Taxonomy" id="6573"/>
    <lineage>
        <taxon>Eukaryota</taxon>
        <taxon>Metazoa</taxon>
        <taxon>Spiralia</taxon>
        <taxon>Lophotrochozoa</taxon>
        <taxon>Mollusca</taxon>
        <taxon>Bivalvia</taxon>
        <taxon>Autobranchia</taxon>
        <taxon>Pteriomorphia</taxon>
        <taxon>Pectinida</taxon>
        <taxon>Pectinoidea</taxon>
        <taxon>Pectinidae</taxon>
        <taxon>Mizuhopecten</taxon>
    </lineage>
</organism>
<comment type="caution">
    <text evidence="2">The sequence shown here is derived from an EMBL/GenBank/DDBJ whole genome shotgun (WGS) entry which is preliminary data.</text>
</comment>
<dbReference type="PROSITE" id="PS50835">
    <property type="entry name" value="IG_LIKE"/>
    <property type="match status" value="1"/>
</dbReference>
<dbReference type="Gene3D" id="2.60.40.10">
    <property type="entry name" value="Immunoglobulins"/>
    <property type="match status" value="1"/>
</dbReference>
<keyword evidence="3" id="KW-1185">Reference proteome</keyword>
<dbReference type="InterPro" id="IPR036179">
    <property type="entry name" value="Ig-like_dom_sf"/>
</dbReference>
<dbReference type="CDD" id="cd00096">
    <property type="entry name" value="Ig"/>
    <property type="match status" value="1"/>
</dbReference>
<dbReference type="InterPro" id="IPR007110">
    <property type="entry name" value="Ig-like_dom"/>
</dbReference>
<reference evidence="2 3" key="1">
    <citation type="journal article" date="2017" name="Nat. Ecol. Evol.">
        <title>Scallop genome provides insights into evolution of bilaterian karyotype and development.</title>
        <authorList>
            <person name="Wang S."/>
            <person name="Zhang J."/>
            <person name="Jiao W."/>
            <person name="Li J."/>
            <person name="Xun X."/>
            <person name="Sun Y."/>
            <person name="Guo X."/>
            <person name="Huan P."/>
            <person name="Dong B."/>
            <person name="Zhang L."/>
            <person name="Hu X."/>
            <person name="Sun X."/>
            <person name="Wang J."/>
            <person name="Zhao C."/>
            <person name="Wang Y."/>
            <person name="Wang D."/>
            <person name="Huang X."/>
            <person name="Wang R."/>
            <person name="Lv J."/>
            <person name="Li Y."/>
            <person name="Zhang Z."/>
            <person name="Liu B."/>
            <person name="Lu W."/>
            <person name="Hui Y."/>
            <person name="Liang J."/>
            <person name="Zhou Z."/>
            <person name="Hou R."/>
            <person name="Li X."/>
            <person name="Liu Y."/>
            <person name="Li H."/>
            <person name="Ning X."/>
            <person name="Lin Y."/>
            <person name="Zhao L."/>
            <person name="Xing Q."/>
            <person name="Dou J."/>
            <person name="Li Y."/>
            <person name="Mao J."/>
            <person name="Guo H."/>
            <person name="Dou H."/>
            <person name="Li T."/>
            <person name="Mu C."/>
            <person name="Jiang W."/>
            <person name="Fu Q."/>
            <person name="Fu X."/>
            <person name="Miao Y."/>
            <person name="Liu J."/>
            <person name="Yu Q."/>
            <person name="Li R."/>
            <person name="Liao H."/>
            <person name="Li X."/>
            <person name="Kong Y."/>
            <person name="Jiang Z."/>
            <person name="Chourrout D."/>
            <person name="Li R."/>
            <person name="Bao Z."/>
        </authorList>
    </citation>
    <scope>NUCLEOTIDE SEQUENCE [LARGE SCALE GENOMIC DNA]</scope>
    <source>
        <strain evidence="2 3">PY_sf001</strain>
    </source>
</reference>
<gene>
    <name evidence="2" type="ORF">KP79_PYT22076</name>
</gene>
<evidence type="ECO:0000313" key="2">
    <source>
        <dbReference type="EMBL" id="OWF39865.1"/>
    </source>
</evidence>
<sequence length="105" mass="11960">MELSCNYSEGNPYPASVEWFRDGLPTGLNGTDIVIGPLLPADNGVGYSCRVRNIFTDLKMVNLTSPTYILVVACKYIPQFIPIKYDFINYFTFKIIAMAKYHFFE</sequence>
<proteinExistence type="predicted"/>
<dbReference type="Proteomes" id="UP000242188">
    <property type="component" value="Unassembled WGS sequence"/>
</dbReference>
<dbReference type="AlphaFoldDB" id="A0A210PTT0"/>
<protein>
    <recommendedName>
        <fullName evidence="1">Ig-like domain-containing protein</fullName>
    </recommendedName>
</protein>
<feature type="domain" description="Ig-like" evidence="1">
    <location>
        <begin position="1"/>
        <end position="62"/>
    </location>
</feature>
<dbReference type="EMBL" id="NEDP02005504">
    <property type="protein sequence ID" value="OWF39865.1"/>
    <property type="molecule type" value="Genomic_DNA"/>
</dbReference>
<dbReference type="SUPFAM" id="SSF48726">
    <property type="entry name" value="Immunoglobulin"/>
    <property type="match status" value="1"/>
</dbReference>
<evidence type="ECO:0000259" key="1">
    <source>
        <dbReference type="PROSITE" id="PS50835"/>
    </source>
</evidence>